<comment type="subcellular location">
    <subcellularLocation>
        <location evidence="1">Membrane</location>
        <topology evidence="1">Multi-pass membrane protein</topology>
    </subcellularLocation>
</comment>
<name>A0A918J7S5_9ACTN</name>
<feature type="transmembrane region" description="Helical" evidence="5">
    <location>
        <begin position="277"/>
        <end position="294"/>
    </location>
</feature>
<protein>
    <submittedName>
        <fullName evidence="6">Membrane protein</fullName>
    </submittedName>
</protein>
<dbReference type="AlphaFoldDB" id="A0A918J7S5"/>
<keyword evidence="2 5" id="KW-0812">Transmembrane</keyword>
<keyword evidence="3 5" id="KW-1133">Transmembrane helix</keyword>
<dbReference type="EMBL" id="BMUE01000007">
    <property type="protein sequence ID" value="GGW57207.1"/>
    <property type="molecule type" value="Genomic_DNA"/>
</dbReference>
<dbReference type="InterPro" id="IPR051328">
    <property type="entry name" value="T7SS_ABC-Transporter"/>
</dbReference>
<evidence type="ECO:0000256" key="3">
    <source>
        <dbReference type="ARBA" id="ARBA00022989"/>
    </source>
</evidence>
<feature type="transmembrane region" description="Helical" evidence="5">
    <location>
        <begin position="222"/>
        <end position="246"/>
    </location>
</feature>
<reference evidence="6" key="1">
    <citation type="journal article" date="2014" name="Int. J. Syst. Evol. Microbiol.">
        <title>Complete genome sequence of Corynebacterium casei LMG S-19264T (=DSM 44701T), isolated from a smear-ripened cheese.</title>
        <authorList>
            <consortium name="US DOE Joint Genome Institute (JGI-PGF)"/>
            <person name="Walter F."/>
            <person name="Albersmeier A."/>
            <person name="Kalinowski J."/>
            <person name="Ruckert C."/>
        </authorList>
    </citation>
    <scope>NUCLEOTIDE SEQUENCE</scope>
    <source>
        <strain evidence="6">JCM 4490</strain>
    </source>
</reference>
<accession>A0A918J7S5</accession>
<evidence type="ECO:0000256" key="2">
    <source>
        <dbReference type="ARBA" id="ARBA00022692"/>
    </source>
</evidence>
<evidence type="ECO:0000256" key="5">
    <source>
        <dbReference type="SAM" id="Phobius"/>
    </source>
</evidence>
<gene>
    <name evidence="6" type="ORF">GCM10010503_38190</name>
</gene>
<evidence type="ECO:0000313" key="6">
    <source>
        <dbReference type="EMBL" id="GGW57207.1"/>
    </source>
</evidence>
<proteinExistence type="predicted"/>
<feature type="transmembrane region" description="Helical" evidence="5">
    <location>
        <begin position="252"/>
        <end position="270"/>
    </location>
</feature>
<reference evidence="6" key="2">
    <citation type="submission" date="2020-09" db="EMBL/GenBank/DDBJ databases">
        <authorList>
            <person name="Sun Q."/>
            <person name="Ohkuma M."/>
        </authorList>
    </citation>
    <scope>NUCLEOTIDE SEQUENCE</scope>
    <source>
        <strain evidence="6">JCM 4490</strain>
    </source>
</reference>
<organism evidence="6 7">
    <name type="scientific">Streptomyces lucensis JCM 4490</name>
    <dbReference type="NCBI Taxonomy" id="1306176"/>
    <lineage>
        <taxon>Bacteria</taxon>
        <taxon>Bacillati</taxon>
        <taxon>Actinomycetota</taxon>
        <taxon>Actinomycetes</taxon>
        <taxon>Kitasatosporales</taxon>
        <taxon>Streptomycetaceae</taxon>
        <taxon>Streptomyces</taxon>
    </lineage>
</organism>
<feature type="transmembrane region" description="Helical" evidence="5">
    <location>
        <begin position="189"/>
        <end position="210"/>
    </location>
</feature>
<dbReference type="GO" id="GO:0016020">
    <property type="term" value="C:membrane"/>
    <property type="evidence" value="ECO:0007669"/>
    <property type="project" value="UniProtKB-SubCell"/>
</dbReference>
<evidence type="ECO:0000256" key="1">
    <source>
        <dbReference type="ARBA" id="ARBA00004141"/>
    </source>
</evidence>
<sequence length="387" mass="39658">MTVPSLHAPRSVLWAIRGYMRAMSTDSPSTSAVPAGGFLAELRDAISFRAFGLVLGGLLIQLAFTVSYLGAFHSPTPHRIPVAVVAPGQASAQIVAKLNGLDGDPVKATAAAGESTARQRIMDRRADAAFLFNASGTKDTLLVASAGGPSVSQTASQLAQKIEAVQKRQVAVTDIQAPNSGDGRGMTSFYLVLGWVIGGYLTATIMNMAAGSRPVNRHRITIRLVVLGMYAIVSGVAGAVIVGPVFDALSGHFWALTGIGTLVVFASAATSLGLQTLLGMLGTGLTILLFVVLGNPGSGGVYPSVLLPGFWSAIGQALPPGAGTTLVRNTVYFDAHATSVAWWVLAAYAAGGTAVALVAAWWRERRKASAVSAVGPDGGGPDPVPAG</sequence>
<keyword evidence="4 5" id="KW-0472">Membrane</keyword>
<keyword evidence="7" id="KW-1185">Reference proteome</keyword>
<dbReference type="PANTHER" id="PTHR43077">
    <property type="entry name" value="TRANSPORT PERMEASE YVFS-RELATED"/>
    <property type="match status" value="1"/>
</dbReference>
<comment type="caution">
    <text evidence="6">The sequence shown here is derived from an EMBL/GenBank/DDBJ whole genome shotgun (WGS) entry which is preliminary data.</text>
</comment>
<evidence type="ECO:0000313" key="7">
    <source>
        <dbReference type="Proteomes" id="UP000620224"/>
    </source>
</evidence>
<evidence type="ECO:0000256" key="4">
    <source>
        <dbReference type="ARBA" id="ARBA00023136"/>
    </source>
</evidence>
<feature type="transmembrane region" description="Helical" evidence="5">
    <location>
        <begin position="340"/>
        <end position="362"/>
    </location>
</feature>
<dbReference type="PANTHER" id="PTHR43077:SF10">
    <property type="entry name" value="TRANSPORT PERMEASE PROTEIN"/>
    <property type="match status" value="1"/>
</dbReference>
<feature type="transmembrane region" description="Helical" evidence="5">
    <location>
        <begin position="50"/>
        <end position="71"/>
    </location>
</feature>
<dbReference type="Proteomes" id="UP000620224">
    <property type="component" value="Unassembled WGS sequence"/>
</dbReference>